<proteinExistence type="predicted"/>
<dbReference type="EMBL" id="JAUEDK010000005">
    <property type="protein sequence ID" value="MDN0074104.1"/>
    <property type="molecule type" value="Genomic_DNA"/>
</dbReference>
<protein>
    <submittedName>
        <fullName evidence="1">Uncharacterized protein</fullName>
    </submittedName>
</protein>
<gene>
    <name evidence="1" type="ORF">QU481_04280</name>
</gene>
<comment type="caution">
    <text evidence="1">The sequence shown here is derived from an EMBL/GenBank/DDBJ whole genome shotgun (WGS) entry which is preliminary data.</text>
</comment>
<evidence type="ECO:0000313" key="1">
    <source>
        <dbReference type="EMBL" id="MDN0074104.1"/>
    </source>
</evidence>
<name>A0ABT7XJY7_9NEIS</name>
<sequence>MILLIIGLVVRLTAKEHSLFAWLNLDRNGERRWISIKLRRSRYWHAMVLFLLAIKALSVA</sequence>
<evidence type="ECO:0000313" key="2">
    <source>
        <dbReference type="Proteomes" id="UP001168540"/>
    </source>
</evidence>
<dbReference type="Proteomes" id="UP001168540">
    <property type="component" value="Unassembled WGS sequence"/>
</dbReference>
<keyword evidence="2" id="KW-1185">Reference proteome</keyword>
<accession>A0ABT7XJY7</accession>
<reference evidence="1" key="1">
    <citation type="submission" date="2023-06" db="EMBL/GenBank/DDBJ databases">
        <authorList>
            <person name="Zhang S."/>
        </authorList>
    </citation>
    <scope>NUCLEOTIDE SEQUENCE</scope>
    <source>
        <strain evidence="1">SG2303</strain>
    </source>
</reference>
<dbReference type="RefSeq" id="WP_289828650.1">
    <property type="nucleotide sequence ID" value="NZ_JAUEDK010000005.1"/>
</dbReference>
<organism evidence="1 2">
    <name type="scientific">Crenobacter oryzisoli</name>
    <dbReference type="NCBI Taxonomy" id="3056844"/>
    <lineage>
        <taxon>Bacteria</taxon>
        <taxon>Pseudomonadati</taxon>
        <taxon>Pseudomonadota</taxon>
        <taxon>Betaproteobacteria</taxon>
        <taxon>Neisseriales</taxon>
        <taxon>Neisseriaceae</taxon>
        <taxon>Crenobacter</taxon>
    </lineage>
</organism>